<proteinExistence type="predicted"/>
<organism evidence="1">
    <name type="scientific">Rodentolepis nana</name>
    <name type="common">Dwarf tapeworm</name>
    <name type="synonym">Hymenolepis nana</name>
    <dbReference type="NCBI Taxonomy" id="102285"/>
    <lineage>
        <taxon>Eukaryota</taxon>
        <taxon>Metazoa</taxon>
        <taxon>Spiralia</taxon>
        <taxon>Lophotrochozoa</taxon>
        <taxon>Platyhelminthes</taxon>
        <taxon>Cestoda</taxon>
        <taxon>Eucestoda</taxon>
        <taxon>Cyclophyllidea</taxon>
        <taxon>Hymenolepididae</taxon>
        <taxon>Rodentolepis</taxon>
    </lineage>
</organism>
<protein>
    <submittedName>
        <fullName evidence="1">Uncharacterized protein</fullName>
    </submittedName>
</protein>
<reference evidence="1" key="1">
    <citation type="submission" date="2017-02" db="UniProtKB">
        <authorList>
            <consortium name="WormBaseParasite"/>
        </authorList>
    </citation>
    <scope>IDENTIFICATION</scope>
</reference>
<accession>A0A0R3T0J8</accession>
<sequence>MLCNLSHCIGSSTDHCRLRLLQRLRLDCAYQRGRDQLRVGRLRKASLPRITKRKTQPIGALSSTQAYQMESHLQGH</sequence>
<evidence type="ECO:0000313" key="1">
    <source>
        <dbReference type="WBParaSite" id="HNAJ_0000034401-mRNA-1"/>
    </source>
</evidence>
<name>A0A0R3T0J8_RODNA</name>
<dbReference type="WBParaSite" id="HNAJ_0000034401-mRNA-1">
    <property type="protein sequence ID" value="HNAJ_0000034401-mRNA-1"/>
    <property type="gene ID" value="HNAJ_0000034401"/>
</dbReference>
<dbReference type="AlphaFoldDB" id="A0A0R3T0J8"/>